<sequence length="603" mass="64223">MSANEKGAVPPAAGGVPKHRACDECRSRKLACTKEPEGCSRCRREGIACHYSPQKPMGRPRKRRQVEAAAEEGAEDDDVNAPAEDVVVRRAALGPDHASAAGRGDGAGNNPDYAAGSIGAGAMNGDDDDGGGGGGFTMPMTMPMAMPALWMQEDVSSSAFYAASDPSLAFLQQTPGSNYDFLDVLPQDYGSSAQPRFDQQHQQQQQQQPSVQNLDPEIHLPNDGGAVGQGGNDPYYAAEGSSGLSLLDGLDFSIDEPDPTAVDLSRELSSAVWTSWSKENNNLPPPPPPPVEEFVESSSHSDTSNSANSPEGLPLPLPLSLSTPSLSPPPPSSLSNSSSRTPSDPVPVPVANCGCLSSLYLALDSLSRLPPDVLGAMRVARQATKIAHDVIKCRVCSSPDGEEDGDCAKPPPIQALQNTMCLAALVPSACNAYATILGMIDREADAAAAAARRNDDDANDDANRNGTIWFSFRDVGGLWHAVGENHGHCPRVRSYNDRFLEPPQWRAVMRAILRLDVDGLGGPCGGAHAPGYSHHGLRDVVRLLDERNDRRHRRMDELSRRGGLAHARNALFPGPYRPVPYGQRNCVQILEAARMALDSLVIS</sequence>
<reference evidence="1" key="1">
    <citation type="submission" date="2022-10" db="EMBL/GenBank/DDBJ databases">
        <title>Complete Genome of Trichothecium roseum strain YXFP-22015, a Plant Pathogen Isolated from Citrus.</title>
        <authorList>
            <person name="Wang Y."/>
            <person name="Zhu L."/>
        </authorList>
    </citation>
    <scope>NUCLEOTIDE SEQUENCE</scope>
    <source>
        <strain evidence="1">YXFP-22015</strain>
    </source>
</reference>
<dbReference type="EMBL" id="CM047941">
    <property type="protein sequence ID" value="KAI9903057.1"/>
    <property type="molecule type" value="Genomic_DNA"/>
</dbReference>
<comment type="caution">
    <text evidence="1">The sequence shown here is derived from an EMBL/GenBank/DDBJ whole genome shotgun (WGS) entry which is preliminary data.</text>
</comment>
<evidence type="ECO:0000313" key="2">
    <source>
        <dbReference type="Proteomes" id="UP001163324"/>
    </source>
</evidence>
<keyword evidence="2" id="KW-1185">Reference proteome</keyword>
<proteinExistence type="predicted"/>
<accession>A0ACC0V9G5</accession>
<dbReference type="Proteomes" id="UP001163324">
    <property type="component" value="Chromosome 2"/>
</dbReference>
<organism evidence="1 2">
    <name type="scientific">Trichothecium roseum</name>
    <dbReference type="NCBI Taxonomy" id="47278"/>
    <lineage>
        <taxon>Eukaryota</taxon>
        <taxon>Fungi</taxon>
        <taxon>Dikarya</taxon>
        <taxon>Ascomycota</taxon>
        <taxon>Pezizomycotina</taxon>
        <taxon>Sordariomycetes</taxon>
        <taxon>Hypocreomycetidae</taxon>
        <taxon>Hypocreales</taxon>
        <taxon>Hypocreales incertae sedis</taxon>
        <taxon>Trichothecium</taxon>
    </lineage>
</organism>
<name>A0ACC0V9G5_9HYPO</name>
<protein>
    <submittedName>
        <fullName evidence="1">Uncharacterized protein</fullName>
    </submittedName>
</protein>
<gene>
    <name evidence="1" type="ORF">N3K66_002409</name>
</gene>
<evidence type="ECO:0000313" key="1">
    <source>
        <dbReference type="EMBL" id="KAI9903057.1"/>
    </source>
</evidence>